<name>A0A4Y7JQP2_PAPSO</name>
<evidence type="ECO:0000313" key="2">
    <source>
        <dbReference type="EMBL" id="RZC62005.1"/>
    </source>
</evidence>
<dbReference type="PANTHER" id="PTHR47209:SF1">
    <property type="entry name" value="OS06G0639500 PROTEIN"/>
    <property type="match status" value="1"/>
</dbReference>
<dbReference type="STRING" id="3469.A0A4Y7JQP2"/>
<dbReference type="AlphaFoldDB" id="A0A4Y7JQP2"/>
<evidence type="ECO:0000313" key="3">
    <source>
        <dbReference type="Proteomes" id="UP000316621"/>
    </source>
</evidence>
<keyword evidence="1" id="KW-0812">Transmembrane</keyword>
<dbReference type="OMA" id="MEATNKH"/>
<feature type="transmembrane region" description="Helical" evidence="1">
    <location>
        <begin position="56"/>
        <end position="79"/>
    </location>
</feature>
<proteinExistence type="predicted"/>
<accession>A0A4Y7JQP2</accession>
<gene>
    <name evidence="2" type="ORF">C5167_023750</name>
</gene>
<dbReference type="EMBL" id="CM010719">
    <property type="protein sequence ID" value="RZC62005.1"/>
    <property type="molecule type" value="Genomic_DNA"/>
</dbReference>
<evidence type="ECO:0000256" key="1">
    <source>
        <dbReference type="SAM" id="Phobius"/>
    </source>
</evidence>
<reference evidence="2 3" key="1">
    <citation type="journal article" date="2018" name="Science">
        <title>The opium poppy genome and morphinan production.</title>
        <authorList>
            <person name="Guo L."/>
            <person name="Winzer T."/>
            <person name="Yang X."/>
            <person name="Li Y."/>
            <person name="Ning Z."/>
            <person name="He Z."/>
            <person name="Teodor R."/>
            <person name="Lu Y."/>
            <person name="Bowser T.A."/>
            <person name="Graham I.A."/>
            <person name="Ye K."/>
        </authorList>
    </citation>
    <scope>NUCLEOTIDE SEQUENCE [LARGE SCALE GENOMIC DNA]</scope>
    <source>
        <strain evidence="3">cv. HN1</strain>
        <tissue evidence="2">Leaves</tissue>
    </source>
</reference>
<dbReference type="PANTHER" id="PTHR47209">
    <property type="entry name" value="OS06G0639500 PROTEIN"/>
    <property type="match status" value="1"/>
</dbReference>
<keyword evidence="1" id="KW-1133">Transmembrane helix</keyword>
<protein>
    <recommendedName>
        <fullName evidence="4">RING-type E3 ubiquitin transferase</fullName>
    </recommendedName>
</protein>
<feature type="transmembrane region" description="Helical" evidence="1">
    <location>
        <begin position="320"/>
        <end position="341"/>
    </location>
</feature>
<dbReference type="InterPro" id="IPR053293">
    <property type="entry name" value="OCM_Kinase"/>
</dbReference>
<keyword evidence="3" id="KW-1185">Reference proteome</keyword>
<dbReference type="Gramene" id="RZC62005">
    <property type="protein sequence ID" value="RZC62005"/>
    <property type="gene ID" value="C5167_023750"/>
</dbReference>
<sequence length="360" mass="40771">MEEIFQSIYIKQEKPHLPICLPSALENILRGCFEYDFTEHPLMVNLLEAFKRLMQLFNFGLTFLLIFVCLCSVTLVIAVDIDSTLVVLQFAGWRITNNTTAIVGLVLETGHWQIKVTGIGYTEWLPSKDQLQLGETVRSRKPPNSCKVENMNILEGTIVGLETDGCLLVRVHGIHDPMRIHSSILERVKLGLAAGDWVHAKKVNKKKHSPFGIFHSIQRDGTLAVGFLEWKPFGREIHQSSKWQNLTVGQFVKLKENILSHRFEWPQKRGNELFTGRISQTLPNGCLVVKFPDPAEVELVSFKTCTGVVKKYQHLEAFHWAVRPLIFSLGLFTAVRLGVLVGREVGKSKRKTDQTVSGSW</sequence>
<dbReference type="Proteomes" id="UP000316621">
    <property type="component" value="Chromosome 5"/>
</dbReference>
<keyword evidence="1" id="KW-0472">Membrane</keyword>
<evidence type="ECO:0008006" key="4">
    <source>
        <dbReference type="Google" id="ProtNLM"/>
    </source>
</evidence>
<organism evidence="2 3">
    <name type="scientific">Papaver somniferum</name>
    <name type="common">Opium poppy</name>
    <dbReference type="NCBI Taxonomy" id="3469"/>
    <lineage>
        <taxon>Eukaryota</taxon>
        <taxon>Viridiplantae</taxon>
        <taxon>Streptophyta</taxon>
        <taxon>Embryophyta</taxon>
        <taxon>Tracheophyta</taxon>
        <taxon>Spermatophyta</taxon>
        <taxon>Magnoliopsida</taxon>
        <taxon>Ranunculales</taxon>
        <taxon>Papaveraceae</taxon>
        <taxon>Papaveroideae</taxon>
        <taxon>Papaver</taxon>
    </lineage>
</organism>